<evidence type="ECO:0000313" key="2">
    <source>
        <dbReference type="Proteomes" id="UP000238071"/>
    </source>
</evidence>
<dbReference type="RefSeq" id="WP_104423798.1">
    <property type="nucleotide sequence ID" value="NZ_PTIY01000007.1"/>
</dbReference>
<evidence type="ECO:0000313" key="1">
    <source>
        <dbReference type="EMBL" id="PPK71521.1"/>
    </source>
</evidence>
<gene>
    <name evidence="1" type="ORF">B0F88_10745</name>
</gene>
<organism evidence="1 2">
    <name type="scientific">Methylobacter tundripaludum</name>
    <dbReference type="NCBI Taxonomy" id="173365"/>
    <lineage>
        <taxon>Bacteria</taxon>
        <taxon>Pseudomonadati</taxon>
        <taxon>Pseudomonadota</taxon>
        <taxon>Gammaproteobacteria</taxon>
        <taxon>Methylococcales</taxon>
        <taxon>Methylococcaceae</taxon>
        <taxon>Methylobacter</taxon>
    </lineage>
</organism>
<name>A0A2S6H257_9GAMM</name>
<dbReference type="PIRSF" id="PIRSF037225">
    <property type="entry name" value="UCP037225"/>
    <property type="match status" value="1"/>
</dbReference>
<dbReference type="AlphaFoldDB" id="A0A2S6H257"/>
<dbReference type="EMBL" id="PTIY01000007">
    <property type="protein sequence ID" value="PPK71521.1"/>
    <property type="molecule type" value="Genomic_DNA"/>
</dbReference>
<dbReference type="OrthoDB" id="9814566at2"/>
<comment type="caution">
    <text evidence="1">The sequence shown here is derived from an EMBL/GenBank/DDBJ whole genome shotgun (WGS) entry which is preliminary data.</text>
</comment>
<dbReference type="Proteomes" id="UP000238071">
    <property type="component" value="Unassembled WGS sequence"/>
</dbReference>
<protein>
    <submittedName>
        <fullName evidence="1">Cysteine-rich CPXCG</fullName>
    </submittedName>
</protein>
<dbReference type="InterPro" id="IPR025990">
    <property type="entry name" value="zinc_ribbon_bacterial"/>
</dbReference>
<dbReference type="InterPro" id="IPR017143">
    <property type="entry name" value="UCP037225"/>
</dbReference>
<reference evidence="1 2" key="1">
    <citation type="submission" date="2018-02" db="EMBL/GenBank/DDBJ databases">
        <title>Subsurface microbial communities from deep shales in Ohio and West Virginia, USA.</title>
        <authorList>
            <person name="Wrighton K."/>
        </authorList>
    </citation>
    <scope>NUCLEOTIDE SEQUENCE [LARGE SCALE GENOMIC DNA]</scope>
    <source>
        <strain evidence="1 2">OWC-G53F</strain>
    </source>
</reference>
<sequence length="63" mass="7020">MHDLDEITISCPYCGESVDVLVDTSSGPQQYYEDCSVCCAPILFIVSEDQAGEMLIEIKRDDE</sequence>
<keyword evidence="2" id="KW-1185">Reference proteome</keyword>
<proteinExistence type="predicted"/>
<accession>A0A2S6H257</accession>
<dbReference type="Pfam" id="PF14255">
    <property type="entry name" value="Zn_ribbon_21"/>
    <property type="match status" value="1"/>
</dbReference>